<proteinExistence type="predicted"/>
<protein>
    <recommendedName>
        <fullName evidence="2">Late embryogenesis abundant protein LEA-2 subgroup domain-containing protein</fullName>
    </recommendedName>
</protein>
<keyword evidence="1" id="KW-0472">Membrane</keyword>
<sequence>MAQNYQDPYAPNYNYNNAGFQDPYYAYGAQPDNHARYDSSGSGVVGNRRSAANSTYSSVEKRRTEAFLVGEPPKNTGDLRIFRHEVHGNLWRKGGNARTIGRFCCCSIMTLLVVILAVGLSIAMWLRPPDVTIGNISPPTNGSAIEASSTELKLNFALPIEVKNPNFFSVTFEQIKAKAIYPVNNVEVGGGSRDYITFETNSDTSFNFPFSIVYTQSKDPDGKVLMDIANRCGFTGSPEQPISLKYSITLRIKILVFSISPSFDGQTSFKCPLQRDQLAPFLGGLLGGS</sequence>
<dbReference type="Proteomes" id="UP000007148">
    <property type="component" value="Unassembled WGS sequence"/>
</dbReference>
<dbReference type="OrthoDB" id="20273at2759"/>
<name>G4TD60_SERID</name>
<dbReference type="eggNOG" id="ENOG502S1T1">
    <property type="taxonomic scope" value="Eukaryota"/>
</dbReference>
<gene>
    <name evidence="3" type="ORF">PIIN_03144</name>
</gene>
<evidence type="ECO:0000313" key="4">
    <source>
        <dbReference type="Proteomes" id="UP000007148"/>
    </source>
</evidence>
<dbReference type="SUPFAM" id="SSF117070">
    <property type="entry name" value="LEA14-like"/>
    <property type="match status" value="1"/>
</dbReference>
<evidence type="ECO:0000259" key="2">
    <source>
        <dbReference type="Pfam" id="PF03168"/>
    </source>
</evidence>
<dbReference type="Gene3D" id="2.60.40.1820">
    <property type="match status" value="1"/>
</dbReference>
<comment type="caution">
    <text evidence="3">The sequence shown here is derived from an EMBL/GenBank/DDBJ whole genome shotgun (WGS) entry which is preliminary data.</text>
</comment>
<accession>G4TD60</accession>
<dbReference type="OMA" id="DAPFNPY"/>
<feature type="transmembrane region" description="Helical" evidence="1">
    <location>
        <begin position="100"/>
        <end position="126"/>
    </location>
</feature>
<organism evidence="3 4">
    <name type="scientific">Serendipita indica (strain DSM 11827)</name>
    <name type="common">Root endophyte fungus</name>
    <name type="synonym">Piriformospora indica</name>
    <dbReference type="NCBI Taxonomy" id="1109443"/>
    <lineage>
        <taxon>Eukaryota</taxon>
        <taxon>Fungi</taxon>
        <taxon>Dikarya</taxon>
        <taxon>Basidiomycota</taxon>
        <taxon>Agaricomycotina</taxon>
        <taxon>Agaricomycetes</taxon>
        <taxon>Sebacinales</taxon>
        <taxon>Serendipitaceae</taxon>
        <taxon>Serendipita</taxon>
    </lineage>
</organism>
<dbReference type="STRING" id="1109443.G4TD60"/>
<dbReference type="InParanoid" id="G4TD60"/>
<keyword evidence="1" id="KW-1133">Transmembrane helix</keyword>
<dbReference type="InterPro" id="IPR004864">
    <property type="entry name" value="LEA_2"/>
</dbReference>
<dbReference type="EMBL" id="CAFZ01000050">
    <property type="protein sequence ID" value="CCA69245.1"/>
    <property type="molecule type" value="Genomic_DNA"/>
</dbReference>
<dbReference type="Pfam" id="PF03168">
    <property type="entry name" value="LEA_2"/>
    <property type="match status" value="1"/>
</dbReference>
<keyword evidence="1" id="KW-0812">Transmembrane</keyword>
<dbReference type="AlphaFoldDB" id="G4TD60"/>
<keyword evidence="4" id="KW-1185">Reference proteome</keyword>
<feature type="domain" description="Late embryogenesis abundant protein LEA-2 subgroup" evidence="2">
    <location>
        <begin position="161"/>
        <end position="255"/>
    </location>
</feature>
<dbReference type="HOGENOM" id="CLU_061023_0_0_1"/>
<evidence type="ECO:0000256" key="1">
    <source>
        <dbReference type="SAM" id="Phobius"/>
    </source>
</evidence>
<reference evidence="3 4" key="1">
    <citation type="journal article" date="2011" name="PLoS Pathog.">
        <title>Endophytic Life Strategies Decoded by Genome and Transcriptome Analyses of the Mutualistic Root Symbiont Piriformospora indica.</title>
        <authorList>
            <person name="Zuccaro A."/>
            <person name="Lahrmann U."/>
            <person name="Guldener U."/>
            <person name="Langen G."/>
            <person name="Pfiffi S."/>
            <person name="Biedenkopf D."/>
            <person name="Wong P."/>
            <person name="Samans B."/>
            <person name="Grimm C."/>
            <person name="Basiewicz M."/>
            <person name="Murat C."/>
            <person name="Martin F."/>
            <person name="Kogel K.H."/>
        </authorList>
    </citation>
    <scope>NUCLEOTIDE SEQUENCE [LARGE SCALE GENOMIC DNA]</scope>
    <source>
        <strain evidence="3 4">DSM 11827</strain>
    </source>
</reference>
<evidence type="ECO:0000313" key="3">
    <source>
        <dbReference type="EMBL" id="CCA69245.1"/>
    </source>
</evidence>